<feature type="domain" description="PDZ" evidence="10">
    <location>
        <begin position="210"/>
        <end position="279"/>
    </location>
</feature>
<keyword evidence="12" id="KW-1185">Reference proteome</keyword>
<protein>
    <submittedName>
        <fullName evidence="11">General secretion pathway protein</fullName>
    </submittedName>
</protein>
<evidence type="ECO:0000256" key="4">
    <source>
        <dbReference type="ARBA" id="ARBA00022519"/>
    </source>
</evidence>
<evidence type="ECO:0000259" key="10">
    <source>
        <dbReference type="SMART" id="SM00228"/>
    </source>
</evidence>
<dbReference type="Proteomes" id="UP000185753">
    <property type="component" value="Unassembled WGS sequence"/>
</dbReference>
<dbReference type="InterPro" id="IPR001478">
    <property type="entry name" value="PDZ"/>
</dbReference>
<dbReference type="AlphaFoldDB" id="A0A1A7REQ1"/>
<dbReference type="SMART" id="SM00228">
    <property type="entry name" value="PDZ"/>
    <property type="match status" value="1"/>
</dbReference>
<evidence type="ECO:0000313" key="12">
    <source>
        <dbReference type="Proteomes" id="UP000185753"/>
    </source>
</evidence>
<comment type="subcellular location">
    <subcellularLocation>
        <location evidence="1">Cell inner membrane</location>
    </subcellularLocation>
</comment>
<evidence type="ECO:0000256" key="7">
    <source>
        <dbReference type="ARBA" id="ARBA00022989"/>
    </source>
</evidence>
<evidence type="ECO:0000256" key="2">
    <source>
        <dbReference type="ARBA" id="ARBA00022448"/>
    </source>
</evidence>
<keyword evidence="4" id="KW-0997">Cell inner membrane</keyword>
<reference evidence="12" key="1">
    <citation type="submission" date="2016-06" db="EMBL/GenBank/DDBJ databases">
        <authorList>
            <person name="Radolfova-Krizova L."/>
            <person name="Nemec A."/>
        </authorList>
    </citation>
    <scope>NUCLEOTIDE SEQUENCE [LARGE SCALE GENOMIC DNA]</scope>
    <source>
        <strain evidence="12">ANC 4275</strain>
    </source>
</reference>
<keyword evidence="5 9" id="KW-0812">Transmembrane</keyword>
<organism evidence="11 12">
    <name type="scientific">Acinetobacter gandensis</name>
    <dbReference type="NCBI Taxonomy" id="1443941"/>
    <lineage>
        <taxon>Bacteria</taxon>
        <taxon>Pseudomonadati</taxon>
        <taxon>Pseudomonadota</taxon>
        <taxon>Gammaproteobacteria</taxon>
        <taxon>Moraxellales</taxon>
        <taxon>Moraxellaceae</taxon>
        <taxon>Acinetobacter</taxon>
    </lineage>
</organism>
<keyword evidence="6" id="KW-0653">Protein transport</keyword>
<comment type="caution">
    <text evidence="11">The sequence shown here is derived from an EMBL/GenBank/DDBJ whole genome shotgun (WGS) entry which is preliminary data.</text>
</comment>
<evidence type="ECO:0000256" key="9">
    <source>
        <dbReference type="SAM" id="Phobius"/>
    </source>
</evidence>
<sequence length="288" mass="31766">MRNYVDTMRELNWKQADRIAPLVLALLILYLCWKLAAFFWLLIAPPQAMQIERVELGSAQVQVPNISSFALFQEQSSNAANEQLNMVLQGVVVGQPSRYSSAVIKINESSDRYLVGETIEGSSYQLSEVYWDKVILRQANGATRELAFKGIENGLNQPIVPTANATNNATMQNSSTDNSTMTSNTAQGQTQTAIGQAVQRMAENREQYMQEMGVTPSGSGGFEVTSRTPAALRNKLGLQPGDRIMSLNGQSVGQGQSEAQLLEQARREGQVKLEVKRGDQVMTIQQDF</sequence>
<keyword evidence="7 9" id="KW-1133">Transmembrane helix</keyword>
<evidence type="ECO:0000256" key="8">
    <source>
        <dbReference type="ARBA" id="ARBA00023136"/>
    </source>
</evidence>
<evidence type="ECO:0000256" key="6">
    <source>
        <dbReference type="ARBA" id="ARBA00022927"/>
    </source>
</evidence>
<keyword evidence="2" id="KW-0813">Transport</keyword>
<evidence type="ECO:0000313" key="11">
    <source>
        <dbReference type="EMBL" id="OBX30004.1"/>
    </source>
</evidence>
<dbReference type="InterPro" id="IPR024961">
    <property type="entry name" value="T2SS_GspC_N"/>
</dbReference>
<dbReference type="Gene3D" id="2.30.42.10">
    <property type="match status" value="1"/>
</dbReference>
<evidence type="ECO:0000256" key="5">
    <source>
        <dbReference type="ARBA" id="ARBA00022692"/>
    </source>
</evidence>
<keyword evidence="8 9" id="KW-0472">Membrane</keyword>
<dbReference type="GO" id="GO:0015031">
    <property type="term" value="P:protein transport"/>
    <property type="evidence" value="ECO:0007669"/>
    <property type="project" value="UniProtKB-KW"/>
</dbReference>
<dbReference type="OrthoDB" id="5574088at2"/>
<dbReference type="EMBL" id="LZDS01000001">
    <property type="protein sequence ID" value="OBX30004.1"/>
    <property type="molecule type" value="Genomic_DNA"/>
</dbReference>
<feature type="transmembrane region" description="Helical" evidence="9">
    <location>
        <begin position="21"/>
        <end position="43"/>
    </location>
</feature>
<dbReference type="Gene3D" id="2.30.30.830">
    <property type="match status" value="1"/>
</dbReference>
<dbReference type="Pfam" id="PF17820">
    <property type="entry name" value="PDZ_6"/>
    <property type="match status" value="1"/>
</dbReference>
<accession>A0A1A7REQ1</accession>
<keyword evidence="3" id="KW-1003">Cell membrane</keyword>
<dbReference type="STRING" id="1443941.A9J31_00375"/>
<evidence type="ECO:0000256" key="1">
    <source>
        <dbReference type="ARBA" id="ARBA00004533"/>
    </source>
</evidence>
<dbReference type="InterPro" id="IPR041489">
    <property type="entry name" value="PDZ_6"/>
</dbReference>
<evidence type="ECO:0000256" key="3">
    <source>
        <dbReference type="ARBA" id="ARBA00022475"/>
    </source>
</evidence>
<dbReference type="Pfam" id="PF11356">
    <property type="entry name" value="T2SSC"/>
    <property type="match status" value="1"/>
</dbReference>
<proteinExistence type="predicted"/>
<gene>
    <name evidence="11" type="ORF">A9J31_00375</name>
</gene>
<dbReference type="SUPFAM" id="SSF50156">
    <property type="entry name" value="PDZ domain-like"/>
    <property type="match status" value="1"/>
</dbReference>
<dbReference type="InterPro" id="IPR036034">
    <property type="entry name" value="PDZ_sf"/>
</dbReference>
<name>A0A1A7REQ1_9GAMM</name>
<dbReference type="GO" id="GO:0005886">
    <property type="term" value="C:plasma membrane"/>
    <property type="evidence" value="ECO:0007669"/>
    <property type="project" value="UniProtKB-SubCell"/>
</dbReference>